<reference evidence="4" key="2">
    <citation type="submission" date="2015-01" db="EMBL/GenBank/DDBJ databases">
        <title>Evolutionary Origins and Diversification of the Mycorrhizal Mutualists.</title>
        <authorList>
            <consortium name="DOE Joint Genome Institute"/>
            <consortium name="Mycorrhizal Genomics Consortium"/>
            <person name="Kohler A."/>
            <person name="Kuo A."/>
            <person name="Nagy L.G."/>
            <person name="Floudas D."/>
            <person name="Copeland A."/>
            <person name="Barry K.W."/>
            <person name="Cichocki N."/>
            <person name="Veneault-Fourrey C."/>
            <person name="LaButti K."/>
            <person name="Lindquist E.A."/>
            <person name="Lipzen A."/>
            <person name="Lundell T."/>
            <person name="Morin E."/>
            <person name="Murat C."/>
            <person name="Riley R."/>
            <person name="Ohm R."/>
            <person name="Sun H."/>
            <person name="Tunlid A."/>
            <person name="Henrissat B."/>
            <person name="Grigoriev I.V."/>
            <person name="Hibbett D.S."/>
            <person name="Martin F."/>
        </authorList>
    </citation>
    <scope>NUCLEOTIDE SEQUENCE [LARGE SCALE GENOMIC DNA]</scope>
    <source>
        <strain evidence="4">F 1598</strain>
    </source>
</reference>
<dbReference type="PANTHER" id="PTHR47766">
    <property type="entry name" value="PROTEIN EFR3"/>
    <property type="match status" value="1"/>
</dbReference>
<keyword evidence="4" id="KW-1185">Reference proteome</keyword>
<proteinExistence type="inferred from homology"/>
<evidence type="ECO:0000313" key="4">
    <source>
        <dbReference type="Proteomes" id="UP000054166"/>
    </source>
</evidence>
<accession>A0A0C3CMP6</accession>
<feature type="compositionally biased region" description="Polar residues" evidence="2">
    <location>
        <begin position="489"/>
        <end position="501"/>
    </location>
</feature>
<name>A0A0C3CMP6_PILCF</name>
<dbReference type="STRING" id="765440.A0A0C3CMP6"/>
<dbReference type="OrthoDB" id="274691at2759"/>
<dbReference type="PANTHER" id="PTHR47766:SF1">
    <property type="entry name" value="PROTEIN EFR3"/>
    <property type="match status" value="1"/>
</dbReference>
<protein>
    <recommendedName>
        <fullName evidence="5">Protein EFR3</fullName>
    </recommendedName>
</protein>
<dbReference type="EMBL" id="KN832972">
    <property type="protein sequence ID" value="KIM90942.1"/>
    <property type="molecule type" value="Genomic_DNA"/>
</dbReference>
<organism evidence="3 4">
    <name type="scientific">Piloderma croceum (strain F 1598)</name>
    <dbReference type="NCBI Taxonomy" id="765440"/>
    <lineage>
        <taxon>Eukaryota</taxon>
        <taxon>Fungi</taxon>
        <taxon>Dikarya</taxon>
        <taxon>Basidiomycota</taxon>
        <taxon>Agaricomycotina</taxon>
        <taxon>Agaricomycetes</taxon>
        <taxon>Agaricomycetidae</taxon>
        <taxon>Atheliales</taxon>
        <taxon>Atheliaceae</taxon>
        <taxon>Piloderma</taxon>
    </lineage>
</organism>
<feature type="region of interest" description="Disordered" evidence="2">
    <location>
        <begin position="475"/>
        <end position="519"/>
    </location>
</feature>
<dbReference type="Proteomes" id="UP000054166">
    <property type="component" value="Unassembled WGS sequence"/>
</dbReference>
<dbReference type="AlphaFoldDB" id="A0A0C3CMP6"/>
<gene>
    <name evidence="3" type="ORF">PILCRDRAFT_811443</name>
</gene>
<dbReference type="Pfam" id="PF21072">
    <property type="entry name" value="EFR3"/>
    <property type="match status" value="1"/>
</dbReference>
<evidence type="ECO:0000256" key="2">
    <source>
        <dbReference type="SAM" id="MobiDB-lite"/>
    </source>
</evidence>
<dbReference type="InParanoid" id="A0A0C3CMP6"/>
<comment type="similarity">
    <text evidence="1">Belongs to the EFR3 family.</text>
</comment>
<feature type="region of interest" description="Disordered" evidence="2">
    <location>
        <begin position="617"/>
        <end position="678"/>
    </location>
</feature>
<dbReference type="InterPro" id="IPR049150">
    <property type="entry name" value="EFR3_HEAT-like_rpt"/>
</dbReference>
<reference evidence="3 4" key="1">
    <citation type="submission" date="2014-04" db="EMBL/GenBank/DDBJ databases">
        <authorList>
            <consortium name="DOE Joint Genome Institute"/>
            <person name="Kuo A."/>
            <person name="Tarkka M."/>
            <person name="Buscot F."/>
            <person name="Kohler A."/>
            <person name="Nagy L.G."/>
            <person name="Floudas D."/>
            <person name="Copeland A."/>
            <person name="Barry K.W."/>
            <person name="Cichocki N."/>
            <person name="Veneault-Fourrey C."/>
            <person name="LaButti K."/>
            <person name="Lindquist E.A."/>
            <person name="Lipzen A."/>
            <person name="Lundell T."/>
            <person name="Morin E."/>
            <person name="Murat C."/>
            <person name="Sun H."/>
            <person name="Tunlid A."/>
            <person name="Henrissat B."/>
            <person name="Grigoriev I.V."/>
            <person name="Hibbett D.S."/>
            <person name="Martin F."/>
            <person name="Nordberg H.P."/>
            <person name="Cantor M.N."/>
            <person name="Hua S.X."/>
        </authorList>
    </citation>
    <scope>NUCLEOTIDE SEQUENCE [LARGE SCALE GENOMIC DNA]</scope>
    <source>
        <strain evidence="3 4">F 1598</strain>
    </source>
</reference>
<dbReference type="HOGENOM" id="CLU_007481_0_0_1"/>
<dbReference type="GO" id="GO:0072659">
    <property type="term" value="P:protein localization to plasma membrane"/>
    <property type="evidence" value="ECO:0007669"/>
    <property type="project" value="InterPro"/>
</dbReference>
<evidence type="ECO:0000256" key="1">
    <source>
        <dbReference type="ARBA" id="ARBA00010216"/>
    </source>
</evidence>
<feature type="compositionally biased region" description="Polar residues" evidence="2">
    <location>
        <begin position="617"/>
        <end position="632"/>
    </location>
</feature>
<evidence type="ECO:0000313" key="3">
    <source>
        <dbReference type="EMBL" id="KIM90942.1"/>
    </source>
</evidence>
<dbReference type="InterPro" id="IPR039786">
    <property type="entry name" value="EFR3"/>
</dbReference>
<evidence type="ECO:0008006" key="5">
    <source>
        <dbReference type="Google" id="ProtNLM"/>
    </source>
</evidence>
<sequence length="1005" mass="109525">MHLLFTPNHVGLITACYPPASALLSSGPQYLPNSQELSRLTYYASNRPGKINKLGSELEKRIRTECRKAQTGNTRAKASLLISLSIFRALATECRRDVSLLTPSLLASVNVTLTALSSDLEVAARTASVFIAWTTYTDGHLIGVDNNVAQNYISSLRIFSALGSVEAKTLDHEFRNRTRLVGLAALAGAVSSEVLYNTSSHFKAQVSVMVQPLLVTLLHAEVSVLERQSNSIKDKLKSPYLAEFRTRPAMERRAASIHIHVDGDNGPSTTDVITACLRPLSSLLQHSNGWQLGHIMQAVFDSLDELRSWEKLDQCRWIARKTCEWTQYQYRYAVPTRLVERLLESQDATSTSALQSALVAMVTTVFTSSIPLVNLSTSDIISNLITLVLHKVAIDPDDVLLASLVECIASLGTHVYYSDQIQDLAGELISRMVVVETQGVQARDQKNSKRSRAQALRCLLAGMLGFMQAADREGRALGDTEDGRERSRTISGSSPPQSPTLNIIPAQEPQGRPSKRTRVSPEIWHDTLSLICDSDYTVRADYAEALVFYLRTEIRKRGDFADADGVKRIRPLAEGPIQQATKMKLLIQGDSATRALNAAHAYIYMLATASSLGFDASSQGSSAHSAVDTPSVNILPPTPSTNPPSLSGRPENLDSHHQAQAQRQHPRRSMTNPPRKASVVQRAMDALPPRISASTAATASDYAHILVMLTVVHEQLPVRGLLSGVPMLLKLDGITNINDPIDAATRQRLWAIKEVIAKVWLVIGNVWACSELVKLAEKAISSMPGPSTLPMAESPEAGVLHAARELVQFNSAESKPLAQWTGVNAETALMALVSGERVQEATSLDRQGLLRRFAQQWSPDSALRESVERPSNFESLRGDGISPLLKLSPALMHIDNVSLHSLARSTQGVGVTDLREALEGRSSMSNPALAKAPSVSTLDHTSSIGASDLFSNRLTLARSRSKKRRLRTSGPDEVRDVLGKLGIGKQNGNSLLKASFPALQKADQR</sequence>
<feature type="compositionally biased region" description="Basic and acidic residues" evidence="2">
    <location>
        <begin position="475"/>
        <end position="488"/>
    </location>
</feature>